<keyword evidence="10" id="KW-1185">Reference proteome</keyword>
<dbReference type="NCBIfam" id="TIGR02138">
    <property type="entry name" value="phosphate_pstC"/>
    <property type="match status" value="1"/>
</dbReference>
<dbReference type="SUPFAM" id="SSF161098">
    <property type="entry name" value="MetI-like"/>
    <property type="match status" value="1"/>
</dbReference>
<comment type="function">
    <text evidence="7">Part of the binding-protein-dependent transport system for phosphate; probably responsible for the translocation of the substrate across the membrane.</text>
</comment>
<evidence type="ECO:0000256" key="3">
    <source>
        <dbReference type="ARBA" id="ARBA00022692"/>
    </source>
</evidence>
<dbReference type="CDD" id="cd06261">
    <property type="entry name" value="TM_PBP2"/>
    <property type="match status" value="1"/>
</dbReference>
<evidence type="ECO:0000256" key="2">
    <source>
        <dbReference type="ARBA" id="ARBA00022448"/>
    </source>
</evidence>
<accession>A0A926QKB9</accession>
<keyword evidence="7" id="KW-0592">Phosphate transport</keyword>
<dbReference type="AlphaFoldDB" id="A0A926QKB9"/>
<keyword evidence="2 6" id="KW-0813">Transport</keyword>
<dbReference type="GO" id="GO:0005886">
    <property type="term" value="C:plasma membrane"/>
    <property type="evidence" value="ECO:0007669"/>
    <property type="project" value="UniProtKB-SubCell"/>
</dbReference>
<dbReference type="GO" id="GO:0005315">
    <property type="term" value="F:phosphate transmembrane transporter activity"/>
    <property type="evidence" value="ECO:0007669"/>
    <property type="project" value="InterPro"/>
</dbReference>
<feature type="transmembrane region" description="Helical" evidence="6">
    <location>
        <begin position="33"/>
        <end position="58"/>
    </location>
</feature>
<keyword evidence="5 6" id="KW-0472">Membrane</keyword>
<comment type="caution">
    <text evidence="9">The sequence shown here is derived from an EMBL/GenBank/DDBJ whole genome shotgun (WGS) entry which is preliminary data.</text>
</comment>
<evidence type="ECO:0000256" key="7">
    <source>
        <dbReference type="RuleBase" id="RU363054"/>
    </source>
</evidence>
<dbReference type="Gene3D" id="1.10.3720.10">
    <property type="entry name" value="MetI-like"/>
    <property type="match status" value="1"/>
</dbReference>
<dbReference type="PROSITE" id="PS50928">
    <property type="entry name" value="ABC_TM1"/>
    <property type="match status" value="1"/>
</dbReference>
<dbReference type="GO" id="GO:0006817">
    <property type="term" value="P:phosphate ion transport"/>
    <property type="evidence" value="ECO:0007669"/>
    <property type="project" value="UniProtKB-KW"/>
</dbReference>
<dbReference type="Pfam" id="PF00528">
    <property type="entry name" value="BPD_transp_1"/>
    <property type="match status" value="1"/>
</dbReference>
<dbReference type="InterPro" id="IPR035906">
    <property type="entry name" value="MetI-like_sf"/>
</dbReference>
<evidence type="ECO:0000256" key="6">
    <source>
        <dbReference type="RuleBase" id="RU363032"/>
    </source>
</evidence>
<dbReference type="InterPro" id="IPR011864">
    <property type="entry name" value="Phosphate_PstC"/>
</dbReference>
<name>A0A926QKB9_9BACL</name>
<evidence type="ECO:0000256" key="1">
    <source>
        <dbReference type="ARBA" id="ARBA00004141"/>
    </source>
</evidence>
<dbReference type="PANTHER" id="PTHR42727">
    <property type="entry name" value="PHOSPHATE TRANSPORT SYSTEM PERMEASE PROTEIN"/>
    <property type="match status" value="1"/>
</dbReference>
<organism evidence="9 10">
    <name type="scientific">Paenibacillus sedimenti</name>
    <dbReference type="NCBI Taxonomy" id="2770274"/>
    <lineage>
        <taxon>Bacteria</taxon>
        <taxon>Bacillati</taxon>
        <taxon>Bacillota</taxon>
        <taxon>Bacilli</taxon>
        <taxon>Bacillales</taxon>
        <taxon>Paenibacillaceae</taxon>
        <taxon>Paenibacillus</taxon>
    </lineage>
</organism>
<feature type="domain" description="ABC transmembrane type-1" evidence="8">
    <location>
        <begin position="93"/>
        <end position="305"/>
    </location>
</feature>
<dbReference type="InterPro" id="IPR000515">
    <property type="entry name" value="MetI-like"/>
</dbReference>
<sequence>MKTNIKEISNAGQDQNNITSFKKKKSILSSDVLIPKILAFFAVISVLTTVGIVFVLVFESIGFFREIPIWEFITGIEWTPLFSDPKFGVLPLISGTLLVTLIASIVAIPIGLGSAIYLSEYAQPKVRNVLKPILEILAGIPTIVYGFFALTFVTPILKFVIPQTEIFNALSAGIVVGIMIIPIISSMSEDAMVAVPNALRNGAYALGSTKLEVAIKIVVPAALSGIVASFVLGLSRAIGETMIVTLAAGNMAHLSFNPLESIQTLTAYIVSVSSGDTRYGSIEYLTIYAVGITLFIMTLVMNILAGYISRKFREEY</sequence>
<proteinExistence type="inferred from homology"/>
<protein>
    <recommendedName>
        <fullName evidence="7">Phosphate transport system permease protein</fullName>
    </recommendedName>
</protein>
<gene>
    <name evidence="9" type="primary">pstC</name>
    <name evidence="9" type="ORF">ICC18_14470</name>
</gene>
<feature type="transmembrane region" description="Helical" evidence="6">
    <location>
        <begin position="89"/>
        <end position="112"/>
    </location>
</feature>
<reference evidence="9" key="1">
    <citation type="submission" date="2020-09" db="EMBL/GenBank/DDBJ databases">
        <title>Draft Genome Sequence of Paenibacillus sp. WST5.</title>
        <authorList>
            <person name="Bao Z."/>
        </authorList>
    </citation>
    <scope>NUCLEOTIDE SEQUENCE</scope>
    <source>
        <strain evidence="9">WST5</strain>
    </source>
</reference>
<feature type="transmembrane region" description="Helical" evidence="6">
    <location>
        <begin position="166"/>
        <end position="184"/>
    </location>
</feature>
<dbReference type="Proteomes" id="UP000650466">
    <property type="component" value="Unassembled WGS sequence"/>
</dbReference>
<dbReference type="EMBL" id="JACVVD010000004">
    <property type="protein sequence ID" value="MBD0381327.1"/>
    <property type="molecule type" value="Genomic_DNA"/>
</dbReference>
<evidence type="ECO:0000259" key="8">
    <source>
        <dbReference type="PROSITE" id="PS50928"/>
    </source>
</evidence>
<evidence type="ECO:0000313" key="10">
    <source>
        <dbReference type="Proteomes" id="UP000650466"/>
    </source>
</evidence>
<comment type="similarity">
    <text evidence="7">Belongs to the binding-protein-dependent transport system permease family. CysTW subfamily.</text>
</comment>
<keyword evidence="3 6" id="KW-0812">Transmembrane</keyword>
<keyword evidence="7" id="KW-1003">Cell membrane</keyword>
<dbReference type="PANTHER" id="PTHR42727:SF1">
    <property type="entry name" value="PHOSPHATE TRANSPORT SYSTEM PERMEASE"/>
    <property type="match status" value="1"/>
</dbReference>
<feature type="transmembrane region" description="Helical" evidence="6">
    <location>
        <begin position="285"/>
        <end position="308"/>
    </location>
</feature>
<comment type="subcellular location">
    <subcellularLocation>
        <location evidence="6">Cell membrane</location>
        <topology evidence="6">Multi-pass membrane protein</topology>
    </subcellularLocation>
    <subcellularLocation>
        <location evidence="1">Membrane</location>
        <topology evidence="1">Multi-pass membrane protein</topology>
    </subcellularLocation>
</comment>
<evidence type="ECO:0000313" key="9">
    <source>
        <dbReference type="EMBL" id="MBD0381327.1"/>
    </source>
</evidence>
<keyword evidence="4 6" id="KW-1133">Transmembrane helix</keyword>
<evidence type="ECO:0000256" key="4">
    <source>
        <dbReference type="ARBA" id="ARBA00022989"/>
    </source>
</evidence>
<evidence type="ECO:0000256" key="5">
    <source>
        <dbReference type="ARBA" id="ARBA00023136"/>
    </source>
</evidence>
<feature type="transmembrane region" description="Helical" evidence="6">
    <location>
        <begin position="213"/>
        <end position="234"/>
    </location>
</feature>
<feature type="transmembrane region" description="Helical" evidence="6">
    <location>
        <begin position="133"/>
        <end position="154"/>
    </location>
</feature>